<dbReference type="PATRIC" id="fig|69370.6.peg.1213"/>
<dbReference type="Proteomes" id="UP000034098">
    <property type="component" value="Unassembled WGS sequence"/>
</dbReference>
<proteinExistence type="predicted"/>
<organism evidence="2 3">
    <name type="scientific">Microbacterium trichothecenolyticum</name>
    <name type="common">Aureobacterium trichothecenolyticum</name>
    <dbReference type="NCBI Taxonomy" id="69370"/>
    <lineage>
        <taxon>Bacteria</taxon>
        <taxon>Bacillati</taxon>
        <taxon>Actinomycetota</taxon>
        <taxon>Actinomycetes</taxon>
        <taxon>Micrococcales</taxon>
        <taxon>Microbacteriaceae</taxon>
        <taxon>Microbacterium</taxon>
    </lineage>
</organism>
<evidence type="ECO:0000313" key="2">
    <source>
        <dbReference type="EMBL" id="KJL43804.1"/>
    </source>
</evidence>
<evidence type="ECO:0008006" key="4">
    <source>
        <dbReference type="Google" id="ProtNLM"/>
    </source>
</evidence>
<evidence type="ECO:0000256" key="1">
    <source>
        <dbReference type="SAM" id="Phobius"/>
    </source>
</evidence>
<name>A0A0M2HBD3_MICTR</name>
<keyword evidence="1" id="KW-1133">Transmembrane helix</keyword>
<keyword evidence="1" id="KW-0472">Membrane</keyword>
<evidence type="ECO:0000313" key="3">
    <source>
        <dbReference type="Proteomes" id="UP000034098"/>
    </source>
</evidence>
<sequence>MTFWELLAALLRRWPILLVGALVTALAGYAVVSDRGVYFTRTEIVFLAPTSSANPNALRTQSEDIIDLAGVVAKRLTGPGEVTKYASPDVMLAGLGVRDGWSLGLPDTGGQWGTNFATQQLVLDIVAPTRERVQEQQDELVGQIMTQLHELQSDKGVDPVNEVTAIVAPQTTIIHHVGGSRPRALGMTAVLGLGATIAAVTFLEYRKRRALWDRTARHGQPAGEVA</sequence>
<gene>
    <name evidence="2" type="ORF">RS82_01180</name>
</gene>
<keyword evidence="1" id="KW-0812">Transmembrane</keyword>
<feature type="transmembrane region" description="Helical" evidence="1">
    <location>
        <begin position="184"/>
        <end position="203"/>
    </location>
</feature>
<accession>A0A0M2HBD3</accession>
<comment type="caution">
    <text evidence="2">The sequence shown here is derived from an EMBL/GenBank/DDBJ whole genome shotgun (WGS) entry which is preliminary data.</text>
</comment>
<dbReference type="AlphaFoldDB" id="A0A0M2HBD3"/>
<keyword evidence="3" id="KW-1185">Reference proteome</keyword>
<feature type="transmembrane region" description="Helical" evidence="1">
    <location>
        <begin position="14"/>
        <end position="32"/>
    </location>
</feature>
<dbReference type="EMBL" id="JYJA01000029">
    <property type="protein sequence ID" value="KJL43804.1"/>
    <property type="molecule type" value="Genomic_DNA"/>
</dbReference>
<protein>
    <recommendedName>
        <fullName evidence="4">Capsular polysaccharide biosynthesis protein</fullName>
    </recommendedName>
</protein>
<dbReference type="RefSeq" id="WP_211255871.1">
    <property type="nucleotide sequence ID" value="NZ_JYJA01000029.1"/>
</dbReference>
<reference evidence="2 3" key="1">
    <citation type="submission" date="2015-02" db="EMBL/GenBank/DDBJ databases">
        <title>Draft genome sequences of ten Microbacterium spp. with emphasis on heavy metal contaminated environments.</title>
        <authorList>
            <person name="Corretto E."/>
        </authorList>
    </citation>
    <scope>NUCLEOTIDE SEQUENCE [LARGE SCALE GENOMIC DNA]</scope>
    <source>
        <strain evidence="2 3">DSM 8608</strain>
    </source>
</reference>